<dbReference type="InterPro" id="IPR011990">
    <property type="entry name" value="TPR-like_helical_dom_sf"/>
</dbReference>
<keyword evidence="1" id="KW-0677">Repeat</keyword>
<evidence type="ECO:0000256" key="5">
    <source>
        <dbReference type="SAM" id="MobiDB-lite"/>
    </source>
</evidence>
<evidence type="ECO:0000256" key="4">
    <source>
        <dbReference type="PROSITE-ProRule" id="PRU00339"/>
    </source>
</evidence>
<dbReference type="SMART" id="SM00028">
    <property type="entry name" value="TPR"/>
    <property type="match status" value="2"/>
</dbReference>
<feature type="domain" description="Cns1/TTC4 wheel" evidence="6">
    <location>
        <begin position="243"/>
        <end position="308"/>
    </location>
</feature>
<feature type="region of interest" description="Disordered" evidence="5">
    <location>
        <begin position="1"/>
        <end position="20"/>
    </location>
</feature>
<dbReference type="GO" id="GO:0051879">
    <property type="term" value="F:Hsp90 protein binding"/>
    <property type="evidence" value="ECO:0007669"/>
    <property type="project" value="InterPro"/>
</dbReference>
<dbReference type="AlphaFoldDB" id="A0A2J7ZVM2"/>
<dbReference type="OrthoDB" id="420195at2759"/>
<dbReference type="PANTHER" id="PTHR46035">
    <property type="entry name" value="TETRATRICOPEPTIDE REPEAT PROTEIN 4"/>
    <property type="match status" value="1"/>
</dbReference>
<dbReference type="Pfam" id="PF18972">
    <property type="entry name" value="Wheel"/>
    <property type="match status" value="1"/>
</dbReference>
<dbReference type="GO" id="GO:0006457">
    <property type="term" value="P:protein folding"/>
    <property type="evidence" value="ECO:0007669"/>
    <property type="project" value="TreeGrafter"/>
</dbReference>
<dbReference type="GO" id="GO:0030544">
    <property type="term" value="F:Hsp70 protein binding"/>
    <property type="evidence" value="ECO:0007669"/>
    <property type="project" value="TreeGrafter"/>
</dbReference>
<sequence length="392" mass="43397">MVAHDSDDDEDEKRPKLKLVDDNKGLHPLFWDAMPEGAEDDPTYVALKAVEDELTPEEKAESFKTQGNNKLRLAQSDKADPAARRTLLRDAVQFYTTGLDVKSGRASLNSVLHANRAQVHLLLGNYRKALEDTTAATALDPSNVKAIFRGARAASKLGLWDQCLQLCEQGRAADASSKDFDAMAQEASSKIAERRQQEERIAAQAEAEAAPARTLVDALLARGCKMTRPQISLGELNKPLLQADGSLVWPVLLMYPESGQQDIVQAFGEEDTFDEHLDMMFGPETPPLQWDEAGAYGRDRVEVYYLAHAGVPLNKAQLVQAMQGRWPQGVADARDLGPERYGSRAARMRRVDPRHSLRQVLAAEDHVVAGLPLFWVVAKGTPYRKRFLESGQ</sequence>
<dbReference type="InterPro" id="IPR044059">
    <property type="entry name" value="Csn1/TTC4_wheel"/>
</dbReference>
<dbReference type="SUPFAM" id="SSF48452">
    <property type="entry name" value="TPR-like"/>
    <property type="match status" value="1"/>
</dbReference>
<protein>
    <submittedName>
        <fullName evidence="7">Tetratricopeptide repeat protein 4</fullName>
    </submittedName>
</protein>
<proteinExistence type="inferred from homology"/>
<keyword evidence="2 4" id="KW-0802">TPR repeat</keyword>
<feature type="compositionally biased region" description="Acidic residues" evidence="5">
    <location>
        <begin position="1"/>
        <end position="11"/>
    </location>
</feature>
<evidence type="ECO:0000313" key="7">
    <source>
        <dbReference type="EMBL" id="PNH04314.1"/>
    </source>
</evidence>
<evidence type="ECO:0000256" key="3">
    <source>
        <dbReference type="ARBA" id="ARBA00023602"/>
    </source>
</evidence>
<evidence type="ECO:0000256" key="2">
    <source>
        <dbReference type="ARBA" id="ARBA00022803"/>
    </source>
</evidence>
<evidence type="ECO:0000256" key="1">
    <source>
        <dbReference type="ARBA" id="ARBA00022737"/>
    </source>
</evidence>
<dbReference type="Gene3D" id="1.25.40.10">
    <property type="entry name" value="Tetratricopeptide repeat domain"/>
    <property type="match status" value="1"/>
</dbReference>
<comment type="similarity">
    <text evidence="3">Belongs to the TTC4 family.</text>
</comment>
<keyword evidence="8" id="KW-1185">Reference proteome</keyword>
<evidence type="ECO:0000313" key="8">
    <source>
        <dbReference type="Proteomes" id="UP000236333"/>
    </source>
</evidence>
<dbReference type="PROSITE" id="PS50005">
    <property type="entry name" value="TPR"/>
    <property type="match status" value="1"/>
</dbReference>
<organism evidence="7 8">
    <name type="scientific">Tetrabaena socialis</name>
    <dbReference type="NCBI Taxonomy" id="47790"/>
    <lineage>
        <taxon>Eukaryota</taxon>
        <taxon>Viridiplantae</taxon>
        <taxon>Chlorophyta</taxon>
        <taxon>core chlorophytes</taxon>
        <taxon>Chlorophyceae</taxon>
        <taxon>CS clade</taxon>
        <taxon>Chlamydomonadales</taxon>
        <taxon>Tetrabaenaceae</taxon>
        <taxon>Tetrabaena</taxon>
    </lineage>
</organism>
<reference evidence="7 8" key="1">
    <citation type="journal article" date="2017" name="Mol. Biol. Evol.">
        <title>The 4-celled Tetrabaena socialis nuclear genome reveals the essential components for genetic control of cell number at the origin of multicellularity in the volvocine lineage.</title>
        <authorList>
            <person name="Featherston J."/>
            <person name="Arakaki Y."/>
            <person name="Hanschen E.R."/>
            <person name="Ferris P.J."/>
            <person name="Michod R.E."/>
            <person name="Olson B.J.S.C."/>
            <person name="Nozaki H."/>
            <person name="Durand P.M."/>
        </authorList>
    </citation>
    <scope>NUCLEOTIDE SEQUENCE [LARGE SCALE GENOMIC DNA]</scope>
    <source>
        <strain evidence="7 8">NIES-571</strain>
    </source>
</reference>
<dbReference type="PANTHER" id="PTHR46035:SF1">
    <property type="entry name" value="TETRATRICOPEPTIDE REPEAT PROTEIN 4"/>
    <property type="match status" value="1"/>
</dbReference>
<comment type="caution">
    <text evidence="7">The sequence shown here is derived from an EMBL/GenBank/DDBJ whole genome shotgun (WGS) entry which is preliminary data.</text>
</comment>
<name>A0A2J7ZVM2_9CHLO</name>
<dbReference type="EMBL" id="PGGS01000401">
    <property type="protein sequence ID" value="PNH04314.1"/>
    <property type="molecule type" value="Genomic_DNA"/>
</dbReference>
<dbReference type="InterPro" id="IPR019734">
    <property type="entry name" value="TPR_rpt"/>
</dbReference>
<gene>
    <name evidence="7" type="ORF">TSOC_009523</name>
</gene>
<dbReference type="Proteomes" id="UP000236333">
    <property type="component" value="Unassembled WGS sequence"/>
</dbReference>
<dbReference type="GO" id="GO:0005829">
    <property type="term" value="C:cytosol"/>
    <property type="evidence" value="ECO:0007669"/>
    <property type="project" value="TreeGrafter"/>
</dbReference>
<feature type="repeat" description="TPR" evidence="4">
    <location>
        <begin position="110"/>
        <end position="143"/>
    </location>
</feature>
<feature type="region of interest" description="Disordered" evidence="5">
    <location>
        <begin position="56"/>
        <end position="79"/>
    </location>
</feature>
<dbReference type="CDD" id="cd21377">
    <property type="entry name" value="CTWD_Cns1-like"/>
    <property type="match status" value="1"/>
</dbReference>
<accession>A0A2J7ZVM2</accession>
<evidence type="ECO:0000259" key="6">
    <source>
        <dbReference type="Pfam" id="PF18972"/>
    </source>
</evidence>
<dbReference type="GO" id="GO:0005634">
    <property type="term" value="C:nucleus"/>
    <property type="evidence" value="ECO:0007669"/>
    <property type="project" value="TreeGrafter"/>
</dbReference>